<dbReference type="CDD" id="cd16244">
    <property type="entry name" value="EFh_DTN"/>
    <property type="match status" value="1"/>
</dbReference>
<dbReference type="InterPro" id="IPR043145">
    <property type="entry name" value="Znf_ZZ_sf"/>
</dbReference>
<evidence type="ECO:0000256" key="4">
    <source>
        <dbReference type="PROSITE-ProRule" id="PRU00228"/>
    </source>
</evidence>
<dbReference type="GO" id="GO:0045202">
    <property type="term" value="C:synapse"/>
    <property type="evidence" value="ECO:0007669"/>
    <property type="project" value="TreeGrafter"/>
</dbReference>
<sequence>THRFSGSRRVDNCSSGRLRCSVRSSRATSWPPSLIHVSAPRLLLCGRLLAHTAPFPPGRGRGDPQLMWRRPTHDQKTVVIHLHKMFSSRRKSLPDPSTISTTTTNRTSKRRASNGFLNPEVMAVPGEGGPAGMGGGGVSGGLGDGRLLVADLRHHNFDAIRFASYRTAAKLRFVQKKTNMHRVDIWNIIEAFRENGLNTLEPYTEVKVSRLETLISTLYHSLNKRLPVGQHVVIEDDEGKLRVFSVKVALATLCSSKPLDKLRYIFSQISDGNGHLSLTRFSEYLKEVLALPAAVFESPSFSYSENLVTHIFDGIKQINVNDFLEVVLEDPGPECLAWLPLLHRLAASESVIHQTMCDGCRRENFSGLRYKCEKCHNYSMCQECFWLGRFSPPHSIHHQVKEYTSFTPTRHSFRRSLRCVPDRPSVDRPRFPELPEKTLNLSHIVPPSPLPTHNGFEGGGATAPLPASLESRSSSRSCISSLPDWSQLDEEHRLIAHYAARLANQTSHSGSESVDSSPGFDASSAQRDLIQSLEAKNRDIMREINALRNRVYVCRRQQERVEGSSNPTLVAELRALRSHRHELESNLSYLQDSRKQLMQQLESLMKMLKNHQTSPTTPNGSPKSPPFSTSGTLGSSVMSNLPSGTQGSTASSRSAPPTPSHTAQVSTLDSLSSLHVDVFSSAGSNCTPDNSPDDSLASRSLRNDLLVAADSVTNAMSSLVRELNSESSDDDSLLTRPLPD</sequence>
<feature type="non-terminal residue" evidence="7">
    <location>
        <position position="1"/>
    </location>
</feature>
<keyword evidence="3" id="KW-0862">Zinc</keyword>
<evidence type="ECO:0000313" key="7">
    <source>
        <dbReference type="EMBL" id="KAG7159684.1"/>
    </source>
</evidence>
<dbReference type="GO" id="GO:0008270">
    <property type="term" value="F:zinc ion binding"/>
    <property type="evidence" value="ECO:0007669"/>
    <property type="project" value="UniProtKB-KW"/>
</dbReference>
<protein>
    <submittedName>
        <fullName evidence="7">Dystrobrevin beta-like</fullName>
    </submittedName>
</protein>
<dbReference type="GO" id="GO:0016010">
    <property type="term" value="C:dystrophin-associated glycoprotein complex"/>
    <property type="evidence" value="ECO:0007669"/>
    <property type="project" value="UniProtKB-ARBA"/>
</dbReference>
<feature type="region of interest" description="Disordered" evidence="5">
    <location>
        <begin position="610"/>
        <end position="667"/>
    </location>
</feature>
<feature type="region of interest" description="Disordered" evidence="5">
    <location>
        <begin position="721"/>
        <end position="740"/>
    </location>
</feature>
<keyword evidence="2 4" id="KW-0863">Zinc-finger</keyword>
<dbReference type="GO" id="GO:0099536">
    <property type="term" value="P:synaptic signaling"/>
    <property type="evidence" value="ECO:0007669"/>
    <property type="project" value="TreeGrafter"/>
</dbReference>
<evidence type="ECO:0000259" key="6">
    <source>
        <dbReference type="PROSITE" id="PS50135"/>
    </source>
</evidence>
<dbReference type="Pfam" id="PF00569">
    <property type="entry name" value="ZZ"/>
    <property type="match status" value="1"/>
</dbReference>
<dbReference type="Gene3D" id="1.10.238.10">
    <property type="entry name" value="EF-hand"/>
    <property type="match status" value="2"/>
</dbReference>
<dbReference type="InterPro" id="IPR011992">
    <property type="entry name" value="EF-hand-dom_pair"/>
</dbReference>
<dbReference type="InterPro" id="IPR000433">
    <property type="entry name" value="Znf_ZZ"/>
</dbReference>
<dbReference type="InterPro" id="IPR050774">
    <property type="entry name" value="KCMF1/Dystrophin"/>
</dbReference>
<name>A0A8J5JUZ8_HOMAM</name>
<feature type="compositionally biased region" description="Low complexity" evidence="5">
    <location>
        <begin position="648"/>
        <end position="663"/>
    </location>
</feature>
<evidence type="ECO:0000256" key="3">
    <source>
        <dbReference type="ARBA" id="ARBA00022833"/>
    </source>
</evidence>
<gene>
    <name evidence="7" type="primary">DTNB-L</name>
    <name evidence="7" type="ORF">Hamer_G022278</name>
</gene>
<organism evidence="7 8">
    <name type="scientific">Homarus americanus</name>
    <name type="common">American lobster</name>
    <dbReference type="NCBI Taxonomy" id="6706"/>
    <lineage>
        <taxon>Eukaryota</taxon>
        <taxon>Metazoa</taxon>
        <taxon>Ecdysozoa</taxon>
        <taxon>Arthropoda</taxon>
        <taxon>Crustacea</taxon>
        <taxon>Multicrustacea</taxon>
        <taxon>Malacostraca</taxon>
        <taxon>Eumalacostraca</taxon>
        <taxon>Eucarida</taxon>
        <taxon>Decapoda</taxon>
        <taxon>Pleocyemata</taxon>
        <taxon>Astacidea</taxon>
        <taxon>Nephropoidea</taxon>
        <taxon>Nephropidae</taxon>
        <taxon>Homarus</taxon>
    </lineage>
</organism>
<dbReference type="InterPro" id="IPR015154">
    <property type="entry name" value="EF-hand_dom_typ2"/>
</dbReference>
<dbReference type="SUPFAM" id="SSF57850">
    <property type="entry name" value="RING/U-box"/>
    <property type="match status" value="1"/>
</dbReference>
<proteinExistence type="predicted"/>
<dbReference type="Pfam" id="PF09068">
    <property type="entry name" value="EF-hand_2"/>
    <property type="match status" value="1"/>
</dbReference>
<feature type="region of interest" description="Disordered" evidence="5">
    <location>
        <begin position="88"/>
        <end position="111"/>
    </location>
</feature>
<feature type="compositionally biased region" description="Low complexity" evidence="5">
    <location>
        <begin position="97"/>
        <end position="106"/>
    </location>
</feature>
<keyword evidence="1" id="KW-0479">Metal-binding</keyword>
<dbReference type="PANTHER" id="PTHR12268">
    <property type="entry name" value="E3 UBIQUITIN-PROTEIN LIGASE KCMF1"/>
    <property type="match status" value="1"/>
</dbReference>
<dbReference type="SUPFAM" id="SSF47473">
    <property type="entry name" value="EF-hand"/>
    <property type="match status" value="2"/>
</dbReference>
<dbReference type="Gene3D" id="3.30.60.90">
    <property type="match status" value="1"/>
</dbReference>
<accession>A0A8J5JUZ8</accession>
<reference evidence="7" key="1">
    <citation type="journal article" date="2021" name="Sci. Adv.">
        <title>The American lobster genome reveals insights on longevity, neural, and immune adaptations.</title>
        <authorList>
            <person name="Polinski J.M."/>
            <person name="Zimin A.V."/>
            <person name="Clark K.F."/>
            <person name="Kohn A.B."/>
            <person name="Sadowski N."/>
            <person name="Timp W."/>
            <person name="Ptitsyn A."/>
            <person name="Khanna P."/>
            <person name="Romanova D.Y."/>
            <person name="Williams P."/>
            <person name="Greenwood S.J."/>
            <person name="Moroz L.L."/>
            <person name="Walt D.R."/>
            <person name="Bodnar A.G."/>
        </authorList>
    </citation>
    <scope>NUCLEOTIDE SEQUENCE</scope>
    <source>
        <strain evidence="7">GMGI-L3</strain>
    </source>
</reference>
<dbReference type="EMBL" id="JAHLQT010032867">
    <property type="protein sequence ID" value="KAG7159684.1"/>
    <property type="molecule type" value="Genomic_DNA"/>
</dbReference>
<dbReference type="Proteomes" id="UP000747542">
    <property type="component" value="Unassembled WGS sequence"/>
</dbReference>
<dbReference type="PANTHER" id="PTHR12268:SF27">
    <property type="entry name" value="DYSTROBREVIN, ISOFORM F"/>
    <property type="match status" value="1"/>
</dbReference>
<evidence type="ECO:0000256" key="2">
    <source>
        <dbReference type="ARBA" id="ARBA00022771"/>
    </source>
</evidence>
<keyword evidence="8" id="KW-1185">Reference proteome</keyword>
<feature type="non-terminal residue" evidence="7">
    <location>
        <position position="740"/>
    </location>
</feature>
<evidence type="ECO:0000313" key="8">
    <source>
        <dbReference type="Proteomes" id="UP000747542"/>
    </source>
</evidence>
<evidence type="ECO:0000256" key="1">
    <source>
        <dbReference type="ARBA" id="ARBA00022723"/>
    </source>
</evidence>
<dbReference type="GO" id="GO:0046716">
    <property type="term" value="P:muscle cell cellular homeostasis"/>
    <property type="evidence" value="ECO:0007669"/>
    <property type="project" value="UniProtKB-ARBA"/>
</dbReference>
<dbReference type="PROSITE" id="PS01357">
    <property type="entry name" value="ZF_ZZ_1"/>
    <property type="match status" value="1"/>
</dbReference>
<evidence type="ECO:0000256" key="5">
    <source>
        <dbReference type="SAM" id="MobiDB-lite"/>
    </source>
</evidence>
<dbReference type="Pfam" id="PF09069">
    <property type="entry name" value="EF-hand_3"/>
    <property type="match status" value="1"/>
</dbReference>
<dbReference type="GO" id="GO:0050804">
    <property type="term" value="P:modulation of chemical synaptic transmission"/>
    <property type="evidence" value="ECO:0007669"/>
    <property type="project" value="UniProtKB-ARBA"/>
</dbReference>
<dbReference type="AlphaFoldDB" id="A0A8J5JUZ8"/>
<feature type="domain" description="ZZ-type" evidence="6">
    <location>
        <begin position="352"/>
        <end position="408"/>
    </location>
</feature>
<feature type="compositionally biased region" description="Polar residues" evidence="5">
    <location>
        <begin position="610"/>
        <end position="647"/>
    </location>
</feature>
<dbReference type="PROSITE" id="PS50135">
    <property type="entry name" value="ZF_ZZ_2"/>
    <property type="match status" value="1"/>
</dbReference>
<comment type="caution">
    <text evidence="7">The sequence shown here is derived from an EMBL/GenBank/DDBJ whole genome shotgun (WGS) entry which is preliminary data.</text>
</comment>
<dbReference type="InterPro" id="IPR015153">
    <property type="entry name" value="EF-hand_dom_typ1"/>
</dbReference>
<dbReference type="SMART" id="SM00291">
    <property type="entry name" value="ZnF_ZZ"/>
    <property type="match status" value="1"/>
</dbReference>